<keyword evidence="3" id="KW-1185">Reference proteome</keyword>
<dbReference type="PANTHER" id="PTHR37162">
    <property type="entry name" value="HAT FAMILY DIMERISATION DOMAINCONTAINING PROTEIN-RELATED"/>
    <property type="match status" value="1"/>
</dbReference>
<evidence type="ECO:0000313" key="3">
    <source>
        <dbReference type="Proteomes" id="UP001159428"/>
    </source>
</evidence>
<accession>A0AAU9VTL8</accession>
<proteinExistence type="predicted"/>
<feature type="compositionally biased region" description="Basic and acidic residues" evidence="1">
    <location>
        <begin position="461"/>
        <end position="478"/>
    </location>
</feature>
<organism evidence="2 3">
    <name type="scientific">Pocillopora meandrina</name>
    <dbReference type="NCBI Taxonomy" id="46732"/>
    <lineage>
        <taxon>Eukaryota</taxon>
        <taxon>Metazoa</taxon>
        <taxon>Cnidaria</taxon>
        <taxon>Anthozoa</taxon>
        <taxon>Hexacorallia</taxon>
        <taxon>Scleractinia</taxon>
        <taxon>Astrocoeniina</taxon>
        <taxon>Pocilloporidae</taxon>
        <taxon>Pocillopora</taxon>
    </lineage>
</organism>
<reference evidence="2 3" key="1">
    <citation type="submission" date="2022-05" db="EMBL/GenBank/DDBJ databases">
        <authorList>
            <consortium name="Genoscope - CEA"/>
            <person name="William W."/>
        </authorList>
    </citation>
    <scope>NUCLEOTIDE SEQUENCE [LARGE SCALE GENOMIC DNA]</scope>
</reference>
<comment type="caution">
    <text evidence="2">The sequence shown here is derived from an EMBL/GenBank/DDBJ whole genome shotgun (WGS) entry which is preliminary data.</text>
</comment>
<gene>
    <name evidence="2" type="ORF">PMEA_00022013</name>
</gene>
<evidence type="ECO:0000313" key="2">
    <source>
        <dbReference type="EMBL" id="CAH3038939.1"/>
    </source>
</evidence>
<dbReference type="Proteomes" id="UP001159428">
    <property type="component" value="Unassembled WGS sequence"/>
</dbReference>
<name>A0AAU9VTL8_9CNID</name>
<dbReference type="AlphaFoldDB" id="A0AAU9VTL8"/>
<evidence type="ECO:0000256" key="1">
    <source>
        <dbReference type="SAM" id="MobiDB-lite"/>
    </source>
</evidence>
<sequence length="558" mass="63333">MVHHFNAGVINSGLNIKNMVQISMDGPNVNWKFYDKIKVNLSEEFHTTPINVGSCGIHTVHNSFKAGVVTTEWNVSSILSSLYYHFKDSPARREDFVKVTGSSQLALKFVSHRWLENVVVSERALNIWKSIELYVKAVKEKRIPNPGNKSFQVIKEAVDDKLILAKLQYFKCIASQLQLFLTNYQTDKPMVCFLATDLSTVLRDLMRRFIKDDVLSKATKVEKLMLVDVEDKSNHKSYKKIDVGFCTENALKDACAKAQKEGSSISDKQLMAFRLECKSFLIAILKKLVLKCPLSYSLVRNMVALDPRDMATNPNSCSEKFKKIQTVLVNSNKVRDENCDNVLQQYSNFLDRVPVIGSDIFSSFNPNVHRVDEFCSTYMSGENYVALFDIVKILLVLSHGQASAERGFSVNKEIEVENLHEYSLVAQRIICDHLRAVGGVLNVPITKKLLAAAASSRQKYEKHLQDQRDKKKTHEEQRKRKHALDEIEELKEKKKRMKLDVDSLLKSADDLSFKAEATGQLTFVTKSNALRKAAKEKTLQLQEVEDKLNGKLEALKGC</sequence>
<feature type="region of interest" description="Disordered" evidence="1">
    <location>
        <begin position="461"/>
        <end position="482"/>
    </location>
</feature>
<dbReference type="PANTHER" id="PTHR37162:SF11">
    <property type="match status" value="1"/>
</dbReference>
<protein>
    <submittedName>
        <fullName evidence="2">Uncharacterized protein</fullName>
    </submittedName>
</protein>
<dbReference type="EMBL" id="CALNXJ010000004">
    <property type="protein sequence ID" value="CAH3038939.1"/>
    <property type="molecule type" value="Genomic_DNA"/>
</dbReference>